<evidence type="ECO:0000313" key="4">
    <source>
        <dbReference type="EMBL" id="QIK01716.1"/>
    </source>
</evidence>
<dbReference type="PANTHER" id="PTHR11183">
    <property type="entry name" value="GLYCOGENIN SUBFAMILY MEMBER"/>
    <property type="match status" value="1"/>
</dbReference>
<dbReference type="SUPFAM" id="SSF53448">
    <property type="entry name" value="Nucleotide-diphospho-sugar transferases"/>
    <property type="match status" value="1"/>
</dbReference>
<evidence type="ECO:0000256" key="3">
    <source>
        <dbReference type="RuleBase" id="RU362027"/>
    </source>
</evidence>
<sequence>MAPMVKGVAATAKGRAAYVTFLAGSGDYWKGVVCLAKGLRAVKSAYPLVVAVLPDVPEPHRRALLDQGCLVREIQPVLPPESQTRFAMPHYIINYSKLRIWELVEYERMVFLDADIQVYANIDHLFDLEAGHLYAVKDCFCEESWGEQCQEMAGWFPEPPPHYFNGGMLVLEPSLASAKALLDKLAVTTGFTPFAEQDFLNMFFKDVYKPIPWVYNLLVSMLWRHPEKVQLGKAKVVHYCALGSKPWRFTGEEAHMDREDMKMLVNRWWDIYHDESLNYKHAADPMRVALTEAGAVKHFSTPSAA</sequence>
<name>A0A6G7SIS2_FESAR</name>
<evidence type="ECO:0000256" key="2">
    <source>
        <dbReference type="ARBA" id="ARBA00023211"/>
    </source>
</evidence>
<organism evidence="4">
    <name type="scientific">Festuca arundinacea</name>
    <name type="common">Tall fescue</name>
    <name type="synonym">Schedonorus arundinaceus</name>
    <dbReference type="NCBI Taxonomy" id="4606"/>
    <lineage>
        <taxon>Eukaryota</taxon>
        <taxon>Viridiplantae</taxon>
        <taxon>Streptophyta</taxon>
        <taxon>Embryophyta</taxon>
        <taxon>Tracheophyta</taxon>
        <taxon>Spermatophyta</taxon>
        <taxon>Magnoliopsida</taxon>
        <taxon>Liliopsida</taxon>
        <taxon>Poales</taxon>
        <taxon>Poaceae</taxon>
        <taxon>BOP clade</taxon>
        <taxon>Pooideae</taxon>
        <taxon>Poodae</taxon>
        <taxon>Poeae</taxon>
        <taxon>Poeae Chloroplast Group 2 (Poeae type)</taxon>
        <taxon>Loliodinae</taxon>
        <taxon>Loliinae</taxon>
        <taxon>Lolium</taxon>
    </lineage>
</organism>
<dbReference type="Gene3D" id="3.90.550.10">
    <property type="entry name" value="Spore Coat Polysaccharide Biosynthesis Protein SpsA, Chain A"/>
    <property type="match status" value="1"/>
</dbReference>
<protein>
    <recommendedName>
        <fullName evidence="3">Hexosyltransferase</fullName>
        <ecNumber evidence="3">2.4.1.-</ecNumber>
    </recommendedName>
</protein>
<reference evidence="4" key="1">
    <citation type="submission" date="2019-07" db="EMBL/GenBank/DDBJ databases">
        <authorList>
            <person name="Ma X."/>
        </authorList>
    </citation>
    <scope>NUCLEOTIDE SEQUENCE</scope>
</reference>
<dbReference type="Pfam" id="PF01501">
    <property type="entry name" value="Glyco_transf_8"/>
    <property type="match status" value="1"/>
</dbReference>
<evidence type="ECO:0000256" key="1">
    <source>
        <dbReference type="ARBA" id="ARBA00022676"/>
    </source>
</evidence>
<proteinExistence type="evidence at transcript level"/>
<dbReference type="EC" id="2.4.1.-" evidence="3"/>
<accession>A0A6G7SIS2</accession>
<dbReference type="AlphaFoldDB" id="A0A6G7SIS2"/>
<keyword evidence="1" id="KW-0328">Glycosyltransferase</keyword>
<dbReference type="InterPro" id="IPR029044">
    <property type="entry name" value="Nucleotide-diphossugar_trans"/>
</dbReference>
<dbReference type="InterPro" id="IPR002495">
    <property type="entry name" value="Glyco_trans_8"/>
</dbReference>
<dbReference type="CDD" id="cd02537">
    <property type="entry name" value="GT8_Glycogenin"/>
    <property type="match status" value="1"/>
</dbReference>
<dbReference type="GO" id="GO:0016757">
    <property type="term" value="F:glycosyltransferase activity"/>
    <property type="evidence" value="ECO:0007669"/>
    <property type="project" value="UniProtKB-KW"/>
</dbReference>
<dbReference type="InterPro" id="IPR050587">
    <property type="entry name" value="GNT1/Glycosyltrans_8"/>
</dbReference>
<comment type="similarity">
    <text evidence="3">Belongs to the glycosyltransferase 8 family.</text>
</comment>
<keyword evidence="2" id="KW-0464">Manganese</keyword>
<keyword evidence="1" id="KW-0808">Transferase</keyword>
<dbReference type="EMBL" id="MN259584">
    <property type="protein sequence ID" value="QIK01716.1"/>
    <property type="molecule type" value="mRNA"/>
</dbReference>